<dbReference type="GO" id="GO:0000160">
    <property type="term" value="P:phosphorelay signal transduction system"/>
    <property type="evidence" value="ECO:0007669"/>
    <property type="project" value="InterPro"/>
</dbReference>
<dbReference type="EMBL" id="LAZR01000029">
    <property type="protein sequence ID" value="KKO02686.1"/>
    <property type="molecule type" value="Genomic_DNA"/>
</dbReference>
<evidence type="ECO:0000256" key="1">
    <source>
        <dbReference type="ARBA" id="ARBA00022553"/>
    </source>
</evidence>
<dbReference type="SUPFAM" id="SSF52172">
    <property type="entry name" value="CheY-like"/>
    <property type="match status" value="1"/>
</dbReference>
<dbReference type="InterPro" id="IPR001789">
    <property type="entry name" value="Sig_transdc_resp-reg_receiver"/>
</dbReference>
<evidence type="ECO:0000313" key="3">
    <source>
        <dbReference type="EMBL" id="KKO02686.1"/>
    </source>
</evidence>
<dbReference type="CDD" id="cd17574">
    <property type="entry name" value="REC_OmpR"/>
    <property type="match status" value="1"/>
</dbReference>
<dbReference type="InterPro" id="IPR011006">
    <property type="entry name" value="CheY-like_superfamily"/>
</dbReference>
<dbReference type="InterPro" id="IPR050595">
    <property type="entry name" value="Bact_response_regulator"/>
</dbReference>
<feature type="domain" description="Response regulatory" evidence="2">
    <location>
        <begin position="8"/>
        <end position="124"/>
    </location>
</feature>
<protein>
    <recommendedName>
        <fullName evidence="2">Response regulatory domain-containing protein</fullName>
    </recommendedName>
</protein>
<dbReference type="Pfam" id="PF00072">
    <property type="entry name" value="Response_reg"/>
    <property type="match status" value="1"/>
</dbReference>
<name>A0A0F9VBY3_9ZZZZ</name>
<sequence>MIKKIKKRILLIDDDSFIRKMYKERLLADGFIVDEAENGRDGLEKVNSGDYDFVLLDVVMPDMTGVEVLKKIRANNKLDTLQVIILSALGQELDIKEALNAGAKEYIVKDKTTPRELVERLRNLINT</sequence>
<dbReference type="AlphaFoldDB" id="A0A0F9VBY3"/>
<dbReference type="Gene3D" id="3.40.50.2300">
    <property type="match status" value="1"/>
</dbReference>
<gene>
    <name evidence="3" type="ORF">LCGC14_0101350</name>
</gene>
<keyword evidence="1" id="KW-0597">Phosphoprotein</keyword>
<comment type="caution">
    <text evidence="3">The sequence shown here is derived from an EMBL/GenBank/DDBJ whole genome shotgun (WGS) entry which is preliminary data.</text>
</comment>
<dbReference type="PROSITE" id="PS50110">
    <property type="entry name" value="RESPONSE_REGULATORY"/>
    <property type="match status" value="1"/>
</dbReference>
<accession>A0A0F9VBY3</accession>
<dbReference type="PANTHER" id="PTHR44591:SF3">
    <property type="entry name" value="RESPONSE REGULATORY DOMAIN-CONTAINING PROTEIN"/>
    <property type="match status" value="1"/>
</dbReference>
<proteinExistence type="predicted"/>
<evidence type="ECO:0000259" key="2">
    <source>
        <dbReference type="PROSITE" id="PS50110"/>
    </source>
</evidence>
<reference evidence="3" key="1">
    <citation type="journal article" date="2015" name="Nature">
        <title>Complex archaea that bridge the gap between prokaryotes and eukaryotes.</title>
        <authorList>
            <person name="Spang A."/>
            <person name="Saw J.H."/>
            <person name="Jorgensen S.L."/>
            <person name="Zaremba-Niedzwiedzka K."/>
            <person name="Martijn J."/>
            <person name="Lind A.E."/>
            <person name="van Eijk R."/>
            <person name="Schleper C."/>
            <person name="Guy L."/>
            <person name="Ettema T.J."/>
        </authorList>
    </citation>
    <scope>NUCLEOTIDE SEQUENCE</scope>
</reference>
<dbReference type="SMART" id="SM00448">
    <property type="entry name" value="REC"/>
    <property type="match status" value="1"/>
</dbReference>
<dbReference type="PANTHER" id="PTHR44591">
    <property type="entry name" value="STRESS RESPONSE REGULATOR PROTEIN 1"/>
    <property type="match status" value="1"/>
</dbReference>
<organism evidence="3">
    <name type="scientific">marine sediment metagenome</name>
    <dbReference type="NCBI Taxonomy" id="412755"/>
    <lineage>
        <taxon>unclassified sequences</taxon>
        <taxon>metagenomes</taxon>
        <taxon>ecological metagenomes</taxon>
    </lineage>
</organism>